<evidence type="ECO:0000313" key="5">
    <source>
        <dbReference type="EMBL" id="KAE8669249.1"/>
    </source>
</evidence>
<sequence>MSPRDPSVLHVGPSIFCDDPVTPARNPLVTKDEDTDLDEDVINRSIFCMFQRAARVPDNMYVVKILKSLVDAGVVPFEGITRGPPTDAEYWLEGDMSAMDYEIKFIKLSRYAIGLVDTELDRCLRFENRLRANGIERRRDRERFTRPSGSIDFSTRPNKRDMGESFHRGGASAKPVASGSSAVTLSSQGGSSGLQPLPSCEDCGRCHFSDAGRSWSPVGGRSQERSSRLASRDRASQSRGPARSEARHPRLVYAARRRQDCDDPDVIASTHVSPDRGLFRFIASHPSDPHDPHDPRSLRVTHRSDRVGQADRIGYSRDPIRVIMWCVLSVSASTMWNESQTDPFSSSRGIRQGEPSSPYLFVHFMERLAQVIQIKVEGNFGNHSKCRLHVPGLCIYYLSKGEHGEDYDVLFKECLVGSSQSNKHKLWFSYGLEFGDISRSPFNTVALRQSLVLIWRMRSLSLAGRVTPAKSMLAALPIYTMQSAMPPRHICKEVEHWDIPFGAIFWNTWIHRNSVAFDTPLEDNRSVLEISTKNRVADRNQYDCVKFTEPLMEMEITIKASTIVRPADDTPRKSLWNSNLDMVISRYHLPTVYYYKPNGSSDFFDTAKLKEALSKILVPFYPVAGRLGYDENGRLEILCDGEGVLFVEAESSSVMDHLVGDFSDDSQVLQLVPKVNYSGGISSYPLLVSQVTKFKCGGVCLGIGWQHTVGDGTSAIHFINSWADTARGLSLAIAPFIDRTLLRARDPPMPKFHHVEYDPSPSMNSPTDDLKPSIVSTFKLTVDQLNTLKAKASANSGVKHSSFNILAAHIWRCASKARGLSDDQPTKLHFPVDGRFRLNPPLPQGYFGNVIFLVALIAEAGDLRTESFANTMKRIHGRLKEIDDEYLRSSIDYIEKVSDLNTLVRGPHTFRCPNLSVNPWIWLPIYDANFGWGRPIYMGPANVVQEGKFFIIPSPSNDGSLSVVTRLGTSHMKLFEKLLYEF</sequence>
<keyword evidence="3" id="KW-0012">Acyltransferase</keyword>
<evidence type="ECO:0000256" key="2">
    <source>
        <dbReference type="ARBA" id="ARBA00022679"/>
    </source>
</evidence>
<dbReference type="Pfam" id="PF02458">
    <property type="entry name" value="Transferase"/>
    <property type="match status" value="1"/>
</dbReference>
<organism evidence="5 6">
    <name type="scientific">Hibiscus syriacus</name>
    <name type="common">Rose of Sharon</name>
    <dbReference type="NCBI Taxonomy" id="106335"/>
    <lineage>
        <taxon>Eukaryota</taxon>
        <taxon>Viridiplantae</taxon>
        <taxon>Streptophyta</taxon>
        <taxon>Embryophyta</taxon>
        <taxon>Tracheophyta</taxon>
        <taxon>Spermatophyta</taxon>
        <taxon>Magnoliopsida</taxon>
        <taxon>eudicotyledons</taxon>
        <taxon>Gunneridae</taxon>
        <taxon>Pentapetalae</taxon>
        <taxon>rosids</taxon>
        <taxon>malvids</taxon>
        <taxon>Malvales</taxon>
        <taxon>Malvaceae</taxon>
        <taxon>Malvoideae</taxon>
        <taxon>Hibiscus</taxon>
    </lineage>
</organism>
<feature type="compositionally biased region" description="Polar residues" evidence="4">
    <location>
        <begin position="147"/>
        <end position="156"/>
    </location>
</feature>
<dbReference type="AlphaFoldDB" id="A0A6A2Y7I4"/>
<proteinExistence type="inferred from homology"/>
<protein>
    <submittedName>
        <fullName evidence="5">Shikimate O-hydroxycinnamoyltransferase</fullName>
    </submittedName>
</protein>
<evidence type="ECO:0000256" key="4">
    <source>
        <dbReference type="SAM" id="MobiDB-lite"/>
    </source>
</evidence>
<feature type="compositionally biased region" description="Basic and acidic residues" evidence="4">
    <location>
        <begin position="158"/>
        <end position="167"/>
    </location>
</feature>
<dbReference type="FunFam" id="3.30.559.10:FF:000008">
    <property type="entry name" value="Tryptamine hydroxycinnamoyl transferase"/>
    <property type="match status" value="1"/>
</dbReference>
<keyword evidence="2" id="KW-0808">Transferase</keyword>
<dbReference type="InterPro" id="IPR050317">
    <property type="entry name" value="Plant_Fungal_Acyltransferase"/>
</dbReference>
<keyword evidence="6" id="KW-1185">Reference proteome</keyword>
<dbReference type="Gene3D" id="3.30.559.10">
    <property type="entry name" value="Chloramphenicol acetyltransferase-like domain"/>
    <property type="match status" value="2"/>
</dbReference>
<comment type="caution">
    <text evidence="5">The sequence shown here is derived from an EMBL/GenBank/DDBJ whole genome shotgun (WGS) entry which is preliminary data.</text>
</comment>
<feature type="region of interest" description="Disordered" evidence="4">
    <location>
        <begin position="141"/>
        <end position="194"/>
    </location>
</feature>
<comment type="similarity">
    <text evidence="1">Belongs to the plant acyltransferase family.</text>
</comment>
<dbReference type="Proteomes" id="UP000436088">
    <property type="component" value="Unassembled WGS sequence"/>
</dbReference>
<reference evidence="5" key="1">
    <citation type="submission" date="2019-09" db="EMBL/GenBank/DDBJ databases">
        <title>Draft genome information of white flower Hibiscus syriacus.</title>
        <authorList>
            <person name="Kim Y.-M."/>
        </authorList>
    </citation>
    <scope>NUCLEOTIDE SEQUENCE [LARGE SCALE GENOMIC DNA]</scope>
    <source>
        <strain evidence="5">YM2019G1</strain>
    </source>
</reference>
<dbReference type="GO" id="GO:0016747">
    <property type="term" value="F:acyltransferase activity, transferring groups other than amino-acyl groups"/>
    <property type="evidence" value="ECO:0007669"/>
    <property type="project" value="TreeGrafter"/>
</dbReference>
<evidence type="ECO:0000256" key="1">
    <source>
        <dbReference type="ARBA" id="ARBA00009861"/>
    </source>
</evidence>
<feature type="compositionally biased region" description="Basic and acidic residues" evidence="4">
    <location>
        <begin position="222"/>
        <end position="248"/>
    </location>
</feature>
<feature type="region of interest" description="Disordered" evidence="4">
    <location>
        <begin position="214"/>
        <end position="252"/>
    </location>
</feature>
<dbReference type="PANTHER" id="PTHR31642:SF196">
    <property type="entry name" value="SHIKIMATE O-HYDROXYCINNAMOYLTRANSFERASE-LIKE"/>
    <property type="match status" value="1"/>
</dbReference>
<dbReference type="SUPFAM" id="SSF52777">
    <property type="entry name" value="CoA-dependent acyltransferases"/>
    <property type="match status" value="1"/>
</dbReference>
<accession>A0A6A2Y7I4</accession>
<gene>
    <name evidence="5" type="ORF">F3Y22_tig00112249pilonHSYRG00124</name>
</gene>
<dbReference type="FunFam" id="3.30.559.10:FF:000015">
    <property type="entry name" value="Spermidine hydroxycinnamoyl transferase"/>
    <property type="match status" value="1"/>
</dbReference>
<name>A0A6A2Y7I4_HIBSY</name>
<evidence type="ECO:0000313" key="6">
    <source>
        <dbReference type="Proteomes" id="UP000436088"/>
    </source>
</evidence>
<feature type="compositionally biased region" description="Low complexity" evidence="4">
    <location>
        <begin position="185"/>
        <end position="194"/>
    </location>
</feature>
<dbReference type="EMBL" id="VEPZ02001530">
    <property type="protein sequence ID" value="KAE8669249.1"/>
    <property type="molecule type" value="Genomic_DNA"/>
</dbReference>
<dbReference type="PANTHER" id="PTHR31642">
    <property type="entry name" value="TRICHOTHECENE 3-O-ACETYLTRANSFERASE"/>
    <property type="match status" value="1"/>
</dbReference>
<dbReference type="InterPro" id="IPR023213">
    <property type="entry name" value="CAT-like_dom_sf"/>
</dbReference>
<evidence type="ECO:0000256" key="3">
    <source>
        <dbReference type="ARBA" id="ARBA00023315"/>
    </source>
</evidence>